<proteinExistence type="predicted"/>
<feature type="transmembrane region" description="Helical" evidence="5">
    <location>
        <begin position="320"/>
        <end position="340"/>
    </location>
</feature>
<dbReference type="InterPro" id="IPR001173">
    <property type="entry name" value="Glyco_trans_2-like"/>
</dbReference>
<keyword evidence="4 5" id="KW-0472">Membrane</keyword>
<gene>
    <name evidence="8" type="ORF">SAMN05421771_3316</name>
</gene>
<keyword evidence="2 5" id="KW-0812">Transmembrane</keyword>
<dbReference type="InterPro" id="IPR007267">
    <property type="entry name" value="GtrA_DPMS_TM"/>
</dbReference>
<dbReference type="Proteomes" id="UP000199024">
    <property type="component" value="Unassembled WGS sequence"/>
</dbReference>
<feature type="domain" description="Glycosyltransferase 2-like" evidence="6">
    <location>
        <begin position="15"/>
        <end position="173"/>
    </location>
</feature>
<keyword evidence="3 5" id="KW-1133">Transmembrane helix</keyword>
<evidence type="ECO:0000256" key="5">
    <source>
        <dbReference type="SAM" id="Phobius"/>
    </source>
</evidence>
<protein>
    <submittedName>
        <fullName evidence="8">Glycosyltransferase involved in cell wall bisynthesis</fullName>
    </submittedName>
</protein>
<dbReference type="STRING" id="474950.SAMN05421771_3316"/>
<evidence type="ECO:0000256" key="3">
    <source>
        <dbReference type="ARBA" id="ARBA00022989"/>
    </source>
</evidence>
<sequence length="352" mass="38523">MTVDPQSGLESCAVLIPAREPEPSLTSIVSGLIDAGFGAVIVLDDGSSAGCRPLFESVACLPRVHFLQHAVNLGKGRALKTGINNFLSQLPELTHLLTADADGQHLVADIVRVAQAALAANGQVILGVRVFAADVPLRSRFGNLLTRQVFALVTGTKLADTQTGLRAFPRAVLADLMLLEGERYEYEMTVLAHLCRQGNRLVEVPIETVYLDGNKSSHFDPIRDSMRIYFVLARFYLSSILAAGIDFAGFTLAYAITHHVLTSVVFGRLSSLVNFALNKKFVFQSHGSVKGALWRYYLLVVGIGGLSYGSIFALHTYLNWNVFVAKFTVDVLLSLVSFSMQRTFVFRNRREA</sequence>
<dbReference type="OrthoDB" id="9810303at2"/>
<comment type="subcellular location">
    <subcellularLocation>
        <location evidence="1">Membrane</location>
        <topology evidence="1">Multi-pass membrane protein</topology>
    </subcellularLocation>
</comment>
<evidence type="ECO:0000313" key="8">
    <source>
        <dbReference type="EMBL" id="SFS18015.1"/>
    </source>
</evidence>
<keyword evidence="9" id="KW-1185">Reference proteome</keyword>
<organism evidence="8 9">
    <name type="scientific">Granulicella pectinivorans</name>
    <dbReference type="NCBI Taxonomy" id="474950"/>
    <lineage>
        <taxon>Bacteria</taxon>
        <taxon>Pseudomonadati</taxon>
        <taxon>Acidobacteriota</taxon>
        <taxon>Terriglobia</taxon>
        <taxon>Terriglobales</taxon>
        <taxon>Acidobacteriaceae</taxon>
        <taxon>Granulicella</taxon>
    </lineage>
</organism>
<feature type="domain" description="GtrA/DPMS transmembrane" evidence="7">
    <location>
        <begin position="234"/>
        <end position="346"/>
    </location>
</feature>
<dbReference type="GO" id="GO:0016740">
    <property type="term" value="F:transferase activity"/>
    <property type="evidence" value="ECO:0007669"/>
    <property type="project" value="UniProtKB-KW"/>
</dbReference>
<dbReference type="InterPro" id="IPR050256">
    <property type="entry name" value="Glycosyltransferase_2"/>
</dbReference>
<reference evidence="8 9" key="1">
    <citation type="submission" date="2016-10" db="EMBL/GenBank/DDBJ databases">
        <authorList>
            <person name="de Groot N.N."/>
        </authorList>
    </citation>
    <scope>NUCLEOTIDE SEQUENCE [LARGE SCALE GENOMIC DNA]</scope>
    <source>
        <strain evidence="8 9">DSM 21001</strain>
    </source>
</reference>
<dbReference type="Pfam" id="PF00535">
    <property type="entry name" value="Glycos_transf_2"/>
    <property type="match status" value="1"/>
</dbReference>
<feature type="transmembrane region" description="Helical" evidence="5">
    <location>
        <begin position="256"/>
        <end position="275"/>
    </location>
</feature>
<name>A0A1I6MQL8_9BACT</name>
<evidence type="ECO:0000259" key="6">
    <source>
        <dbReference type="Pfam" id="PF00535"/>
    </source>
</evidence>
<dbReference type="GO" id="GO:0000271">
    <property type="term" value="P:polysaccharide biosynthetic process"/>
    <property type="evidence" value="ECO:0007669"/>
    <property type="project" value="InterPro"/>
</dbReference>
<dbReference type="GO" id="GO:0016020">
    <property type="term" value="C:membrane"/>
    <property type="evidence" value="ECO:0007669"/>
    <property type="project" value="UniProtKB-SubCell"/>
</dbReference>
<dbReference type="SUPFAM" id="SSF53448">
    <property type="entry name" value="Nucleotide-diphospho-sugar transferases"/>
    <property type="match status" value="1"/>
</dbReference>
<evidence type="ECO:0000256" key="4">
    <source>
        <dbReference type="ARBA" id="ARBA00023136"/>
    </source>
</evidence>
<dbReference type="AlphaFoldDB" id="A0A1I6MQL8"/>
<evidence type="ECO:0000313" key="9">
    <source>
        <dbReference type="Proteomes" id="UP000199024"/>
    </source>
</evidence>
<accession>A0A1I6MQL8</accession>
<evidence type="ECO:0000259" key="7">
    <source>
        <dbReference type="Pfam" id="PF04138"/>
    </source>
</evidence>
<dbReference type="Gene3D" id="3.90.550.10">
    <property type="entry name" value="Spore Coat Polysaccharide Biosynthesis Protein SpsA, Chain A"/>
    <property type="match status" value="1"/>
</dbReference>
<dbReference type="PANTHER" id="PTHR48090">
    <property type="entry name" value="UNDECAPRENYL-PHOSPHATE 4-DEOXY-4-FORMAMIDO-L-ARABINOSE TRANSFERASE-RELATED"/>
    <property type="match status" value="1"/>
</dbReference>
<feature type="transmembrane region" description="Helical" evidence="5">
    <location>
        <begin position="228"/>
        <end position="250"/>
    </location>
</feature>
<dbReference type="Pfam" id="PF04138">
    <property type="entry name" value="GtrA_DPMS_TM"/>
    <property type="match status" value="1"/>
</dbReference>
<dbReference type="InterPro" id="IPR029044">
    <property type="entry name" value="Nucleotide-diphossugar_trans"/>
</dbReference>
<dbReference type="PANTHER" id="PTHR48090:SF7">
    <property type="entry name" value="RFBJ PROTEIN"/>
    <property type="match status" value="1"/>
</dbReference>
<evidence type="ECO:0000256" key="1">
    <source>
        <dbReference type="ARBA" id="ARBA00004141"/>
    </source>
</evidence>
<keyword evidence="8" id="KW-0808">Transferase</keyword>
<dbReference type="CDD" id="cd04179">
    <property type="entry name" value="DPM_DPG-synthase_like"/>
    <property type="match status" value="1"/>
</dbReference>
<dbReference type="RefSeq" id="WP_089840737.1">
    <property type="nucleotide sequence ID" value="NZ_FOZL01000001.1"/>
</dbReference>
<evidence type="ECO:0000256" key="2">
    <source>
        <dbReference type="ARBA" id="ARBA00022692"/>
    </source>
</evidence>
<dbReference type="EMBL" id="FOZL01000001">
    <property type="protein sequence ID" value="SFS18015.1"/>
    <property type="molecule type" value="Genomic_DNA"/>
</dbReference>
<feature type="transmembrane region" description="Helical" evidence="5">
    <location>
        <begin position="296"/>
        <end position="314"/>
    </location>
</feature>